<evidence type="ECO:0000256" key="5">
    <source>
        <dbReference type="ARBA" id="ARBA00023136"/>
    </source>
</evidence>
<evidence type="ECO:0000256" key="1">
    <source>
        <dbReference type="ARBA" id="ARBA00004651"/>
    </source>
</evidence>
<dbReference type="Gene3D" id="1.20.1250.20">
    <property type="entry name" value="MFS general substrate transporter like domains"/>
    <property type="match status" value="1"/>
</dbReference>
<evidence type="ECO:0000256" key="2">
    <source>
        <dbReference type="ARBA" id="ARBA00022475"/>
    </source>
</evidence>
<organism evidence="8 9">
    <name type="scientific">Streptomyces lunalinharesii</name>
    <dbReference type="NCBI Taxonomy" id="333384"/>
    <lineage>
        <taxon>Bacteria</taxon>
        <taxon>Bacillati</taxon>
        <taxon>Actinomycetota</taxon>
        <taxon>Actinomycetes</taxon>
        <taxon>Kitasatosporales</taxon>
        <taxon>Streptomycetaceae</taxon>
        <taxon>Streptomyces</taxon>
    </lineage>
</organism>
<feature type="region of interest" description="Disordered" evidence="6">
    <location>
        <begin position="402"/>
        <end position="515"/>
    </location>
</feature>
<feature type="compositionally biased region" description="Low complexity" evidence="6">
    <location>
        <begin position="479"/>
        <end position="503"/>
    </location>
</feature>
<feature type="compositionally biased region" description="Low complexity" evidence="6">
    <location>
        <begin position="419"/>
        <end position="430"/>
    </location>
</feature>
<evidence type="ECO:0000256" key="4">
    <source>
        <dbReference type="ARBA" id="ARBA00022989"/>
    </source>
</evidence>
<feature type="transmembrane region" description="Helical" evidence="7">
    <location>
        <begin position="343"/>
        <end position="362"/>
    </location>
</feature>
<evidence type="ECO:0000313" key="9">
    <source>
        <dbReference type="Proteomes" id="UP001500994"/>
    </source>
</evidence>
<keyword evidence="3 7" id="KW-0812">Transmembrane</keyword>
<protein>
    <submittedName>
        <fullName evidence="8">MFS transporter</fullName>
    </submittedName>
</protein>
<feature type="transmembrane region" description="Helical" evidence="7">
    <location>
        <begin position="12"/>
        <end position="41"/>
    </location>
</feature>
<feature type="transmembrane region" description="Helical" evidence="7">
    <location>
        <begin position="374"/>
        <end position="392"/>
    </location>
</feature>
<dbReference type="RefSeq" id="WP_344572823.1">
    <property type="nucleotide sequence ID" value="NZ_BAAARK010000001.1"/>
</dbReference>
<dbReference type="SUPFAM" id="SSF103473">
    <property type="entry name" value="MFS general substrate transporter"/>
    <property type="match status" value="1"/>
</dbReference>
<dbReference type="CDD" id="cd06173">
    <property type="entry name" value="MFS_MefA_like"/>
    <property type="match status" value="1"/>
</dbReference>
<feature type="transmembrane region" description="Helical" evidence="7">
    <location>
        <begin position="253"/>
        <end position="275"/>
    </location>
</feature>
<accession>A0ABP6DEZ9</accession>
<dbReference type="InterPro" id="IPR036259">
    <property type="entry name" value="MFS_trans_sf"/>
</dbReference>
<comment type="caution">
    <text evidence="8">The sequence shown here is derived from an EMBL/GenBank/DDBJ whole genome shotgun (WGS) entry which is preliminary data.</text>
</comment>
<dbReference type="Pfam" id="PF07690">
    <property type="entry name" value="MFS_1"/>
    <property type="match status" value="1"/>
</dbReference>
<evidence type="ECO:0000256" key="3">
    <source>
        <dbReference type="ARBA" id="ARBA00022692"/>
    </source>
</evidence>
<feature type="compositionally biased region" description="Pro residues" evidence="6">
    <location>
        <begin position="431"/>
        <end position="453"/>
    </location>
</feature>
<dbReference type="EMBL" id="BAAARK010000001">
    <property type="protein sequence ID" value="GAA2643509.1"/>
    <property type="molecule type" value="Genomic_DNA"/>
</dbReference>
<dbReference type="PANTHER" id="PTHR23513:SF11">
    <property type="entry name" value="STAPHYLOFERRIN A TRANSPORTER"/>
    <property type="match status" value="1"/>
</dbReference>
<dbReference type="InterPro" id="IPR011701">
    <property type="entry name" value="MFS"/>
</dbReference>
<feature type="transmembrane region" description="Helical" evidence="7">
    <location>
        <begin position="47"/>
        <end position="65"/>
    </location>
</feature>
<evidence type="ECO:0000256" key="7">
    <source>
        <dbReference type="SAM" id="Phobius"/>
    </source>
</evidence>
<keyword evidence="2" id="KW-1003">Cell membrane</keyword>
<sequence length="515" mass="51810">MTARAIPPGRNFVLLSAATVIAGLGNSGALIATSFAVLGAGGSATDVGLVSAARMVPLVLFLLIGGAVADRYPRHRVMVAANSVNCVSQGLFAVLVLSGTAHLWQMALLAAVGGTGQAFFAPASEGMVLASVTGEQSSRAFALFRVGVNGASIGGAALGGALVAAVGPGWVLAIDSAAFAVAGALRAFLDVHGMPKRDPGEGVGTALREGWREVVSRPWLWAIVAQFSLVNAMVIAVQSVYGPLVAEDHLGGAGPWGLVLSAFGAGTASGALLMTRLRPRRLLFTGSLCVFPLALPAAALAVPVPIGWLAAVMFGTGVSVEVFSVTWMVALHQEIPEEKFSRVSSYDWLGSLAMVPVATALAGPAQDAIGRTAALWACATLIVLLTAAVLCVPDVRHLTHRHTASTSPSTPPGSPMPPASLTSPSSSPSSSAPPTPPTPPSPPAPSPAAPPSPGTSLPASPSRPPGGSLARHHDDAHLSGPSGRSGPSDSSGASGSWGSDSDAVGPPHSPHTERN</sequence>
<feature type="transmembrane region" description="Helical" evidence="7">
    <location>
        <begin position="142"/>
        <end position="164"/>
    </location>
</feature>
<evidence type="ECO:0000313" key="8">
    <source>
        <dbReference type="EMBL" id="GAA2643509.1"/>
    </source>
</evidence>
<feature type="transmembrane region" description="Helical" evidence="7">
    <location>
        <begin position="219"/>
        <end position="241"/>
    </location>
</feature>
<keyword evidence="4 7" id="KW-1133">Transmembrane helix</keyword>
<feature type="transmembrane region" description="Helical" evidence="7">
    <location>
        <begin position="308"/>
        <end position="331"/>
    </location>
</feature>
<evidence type="ECO:0000256" key="6">
    <source>
        <dbReference type="SAM" id="MobiDB-lite"/>
    </source>
</evidence>
<dbReference type="PANTHER" id="PTHR23513">
    <property type="entry name" value="INTEGRAL MEMBRANE EFFLUX PROTEIN-RELATED"/>
    <property type="match status" value="1"/>
</dbReference>
<feature type="transmembrane region" description="Helical" evidence="7">
    <location>
        <begin position="282"/>
        <end position="302"/>
    </location>
</feature>
<name>A0ABP6DEZ9_9ACTN</name>
<feature type="compositionally biased region" description="Pro residues" evidence="6">
    <location>
        <begin position="409"/>
        <end position="418"/>
    </location>
</feature>
<comment type="subcellular location">
    <subcellularLocation>
        <location evidence="1">Cell membrane</location>
        <topology evidence="1">Multi-pass membrane protein</topology>
    </subcellularLocation>
</comment>
<dbReference type="Proteomes" id="UP001500994">
    <property type="component" value="Unassembled WGS sequence"/>
</dbReference>
<reference evidence="9" key="1">
    <citation type="journal article" date="2019" name="Int. J. Syst. Evol. Microbiol.">
        <title>The Global Catalogue of Microorganisms (GCM) 10K type strain sequencing project: providing services to taxonomists for standard genome sequencing and annotation.</title>
        <authorList>
            <consortium name="The Broad Institute Genomics Platform"/>
            <consortium name="The Broad Institute Genome Sequencing Center for Infectious Disease"/>
            <person name="Wu L."/>
            <person name="Ma J."/>
        </authorList>
    </citation>
    <scope>NUCLEOTIDE SEQUENCE [LARGE SCALE GENOMIC DNA]</scope>
    <source>
        <strain evidence="9">JCM 16374</strain>
    </source>
</reference>
<proteinExistence type="predicted"/>
<keyword evidence="9" id="KW-1185">Reference proteome</keyword>
<keyword evidence="5 7" id="KW-0472">Membrane</keyword>
<gene>
    <name evidence="8" type="ORF">GCM10009864_01220</name>
</gene>